<feature type="transmembrane region" description="Helical" evidence="1">
    <location>
        <begin position="83"/>
        <end position="101"/>
    </location>
</feature>
<feature type="transmembrane region" description="Helical" evidence="1">
    <location>
        <begin position="50"/>
        <end position="71"/>
    </location>
</feature>
<evidence type="ECO:0000313" key="2">
    <source>
        <dbReference type="EMBL" id="CAB49837.1"/>
    </source>
</evidence>
<reference evidence="2" key="1">
    <citation type="submission" date="1999-07" db="EMBL/GenBank/DDBJ databases">
        <authorList>
            <person name="Genoscope"/>
        </authorList>
    </citation>
    <scope>NUCLEOTIDE SEQUENCE</scope>
    <source>
        <strain evidence="2">Orsay</strain>
    </source>
</reference>
<dbReference type="EMBL" id="HE613800">
    <property type="protein sequence ID" value="CCE70331.1"/>
    <property type="molecule type" value="Genomic_DNA"/>
</dbReference>
<evidence type="ECO:0000313" key="3">
    <source>
        <dbReference type="EMBL" id="CCE70331.1"/>
    </source>
</evidence>
<reference evidence="2" key="3">
    <citation type="journal article" date="2001" name="Genome Res.">
        <title>Genome evolution at the genus level: comparison of three complete genomes of hyperthermophilic archaea.</title>
        <authorList>
            <person name="Lecompte O."/>
            <person name="Ripp R."/>
            <person name="Puzos-Barbe V."/>
            <person name="Duprat S."/>
            <person name="Heilig R."/>
            <person name="Dietrich J."/>
            <person name="Thierry J.C."/>
            <person name="Poch O."/>
        </authorList>
    </citation>
    <scope>NUCLEOTIDE SEQUENCE</scope>
    <source>
        <strain evidence="2">Orsay</strain>
    </source>
</reference>
<dbReference type="EMBL" id="AJ248285">
    <property type="protein sequence ID" value="CAB49837.1"/>
    <property type="molecule type" value="Genomic_DNA"/>
</dbReference>
<dbReference type="eggNOG" id="arCOG05800">
    <property type="taxonomic scope" value="Archaea"/>
</dbReference>
<organism evidence="2 4">
    <name type="scientific">Pyrococcus abyssi (strain GE5 / Orsay)</name>
    <dbReference type="NCBI Taxonomy" id="272844"/>
    <lineage>
        <taxon>Archaea</taxon>
        <taxon>Methanobacteriati</taxon>
        <taxon>Methanobacteriota</taxon>
        <taxon>Thermococci</taxon>
        <taxon>Thermococcales</taxon>
        <taxon>Thermococcaceae</taxon>
        <taxon>Pyrococcus</taxon>
    </lineage>
</organism>
<dbReference type="OrthoDB" id="86220at2157"/>
<reference evidence="3 5" key="5">
    <citation type="journal article" date="2012" name="Curr. Microbiol.">
        <title>Re-annotation of two hyperthermophilic archaea Pyrococcus abyssi GE5 and Pyrococcus furiosus DSM 3638.</title>
        <authorList>
            <person name="Gao J."/>
            <person name="Wang J."/>
        </authorList>
    </citation>
    <scope>GENOME REANNOTATION</scope>
    <source>
        <strain evidence="3">GE5</strain>
        <strain evidence="5">GE5 / Orsay</strain>
    </source>
</reference>
<dbReference type="RefSeq" id="WP_010868046.1">
    <property type="nucleotide sequence ID" value="NC_000868.1"/>
</dbReference>
<dbReference type="PATRIC" id="fig|272844.11.peg.977"/>
<dbReference type="STRING" id="272844.PAB0618"/>
<evidence type="ECO:0000313" key="5">
    <source>
        <dbReference type="Proteomes" id="UP000009139"/>
    </source>
</evidence>
<name>Q9V068_PYRAB</name>
<dbReference type="PIR" id="D75140">
    <property type="entry name" value="D75140"/>
</dbReference>
<gene>
    <name evidence="2" type="ordered locus">PAB0618</name>
</gene>
<keyword evidence="1" id="KW-1133">Transmembrane helix</keyword>
<protein>
    <submittedName>
        <fullName evidence="2">Uncharacterized protein</fullName>
    </submittedName>
</protein>
<feature type="transmembrane region" description="Helical" evidence="1">
    <location>
        <begin position="20"/>
        <end position="43"/>
    </location>
</feature>
<dbReference type="KEGG" id="pab:PAB0618"/>
<reference evidence="2 4" key="4">
    <citation type="journal article" date="2003" name="Mol. Microbiol.">
        <title>An integrated analysis of the genome of the hyperthermophilic archaeon Pyrococcus abyssi.</title>
        <authorList>
            <person name="Cohen G."/>
            <person name="Barbe V."/>
            <person name="Flament D."/>
            <person name="Galperin M."/>
            <person name="Heilig R."/>
            <person name="Ripp R."/>
            <person name="Lecompte O."/>
            <person name="Prieur D."/>
            <person name="Poch O."/>
            <person name="Quellerou J."/>
            <person name="Thierry J.C."/>
            <person name="Van der Oost J."/>
            <person name="Weissenbach J."/>
            <person name="Zivanovic Y."/>
            <person name="Forterre P."/>
        </authorList>
    </citation>
    <scope>NUCLEOTIDE SEQUENCE [LARGE SCALE GENOMIC DNA]</scope>
    <source>
        <strain evidence="4">GE5 / Orsay</strain>
        <strain evidence="2">Orsay</strain>
    </source>
</reference>
<keyword evidence="4" id="KW-1185">Reference proteome</keyword>
<keyword evidence="1" id="KW-0812">Transmembrane</keyword>
<dbReference type="AlphaFoldDB" id="Q9V068"/>
<dbReference type="Proteomes" id="UP000000810">
    <property type="component" value="Chromosome"/>
</dbReference>
<evidence type="ECO:0000313" key="4">
    <source>
        <dbReference type="Proteomes" id="UP000000810"/>
    </source>
</evidence>
<proteinExistence type="predicted"/>
<feature type="transmembrane region" description="Helical" evidence="1">
    <location>
        <begin position="144"/>
        <end position="162"/>
    </location>
</feature>
<dbReference type="HOGENOM" id="CLU_1582954_0_0_2"/>
<keyword evidence="1" id="KW-0472">Membrane</keyword>
<dbReference type="Proteomes" id="UP000009139">
    <property type="component" value="Chromosome"/>
</dbReference>
<reference evidence="2" key="2">
    <citation type="journal article" date="2000" name="J. Mol. Biol.">
        <title>Archaeal homologs of eukaryotic methylation guide small nucleolar RNAs: lessons from the Pyrococcus genomes.</title>
        <authorList>
            <person name="Gaspin C."/>
            <person name="Cavaille J."/>
            <person name="Erauso G."/>
        </authorList>
    </citation>
    <scope>NUCLEOTIDE SEQUENCE</scope>
    <source>
        <strain evidence="2">Orsay</strain>
    </source>
</reference>
<accession>Q9V068</accession>
<sequence length="168" mass="18901">MEEVRELKEVLDKVERKLIAGFHVYTALVYSAWLAAIGGYLLLTFLRFEYLGMYWLIAIALIIGLTIKVYTKYISSEHGEEKLGYAWIVGWILGGISWVLLGDARGLATMIVLGHVGMFVSFRENSMLIPLALALVLLKPSWELADALIVLTYSLTALVNLYKAFRVI</sequence>
<evidence type="ECO:0000256" key="1">
    <source>
        <dbReference type="SAM" id="Phobius"/>
    </source>
</evidence>